<name>A0A223S6Z0_9ACTN</name>
<dbReference type="EMBL" id="CP022753">
    <property type="protein sequence ID" value="ASU83890.1"/>
    <property type="molecule type" value="Genomic_DNA"/>
</dbReference>
<evidence type="ECO:0000256" key="1">
    <source>
        <dbReference type="SAM" id="MobiDB-lite"/>
    </source>
</evidence>
<proteinExistence type="predicted"/>
<dbReference type="KEGG" id="ngv:CDO52_14850"/>
<dbReference type="OrthoDB" id="3661391at2"/>
<dbReference type="Proteomes" id="UP000215005">
    <property type="component" value="Chromosome"/>
</dbReference>
<evidence type="ECO:0000313" key="2">
    <source>
        <dbReference type="EMBL" id="ASU83890.1"/>
    </source>
</evidence>
<reference evidence="2 3" key="1">
    <citation type="submission" date="2017-08" db="EMBL/GenBank/DDBJ databases">
        <title>The complete genome sequence of Nocardiopsis gilva YIM 90087.</title>
        <authorList>
            <person name="Yin M."/>
            <person name="Tang S."/>
        </authorList>
    </citation>
    <scope>NUCLEOTIDE SEQUENCE [LARGE SCALE GENOMIC DNA]</scope>
    <source>
        <strain evidence="2 3">YIM 90087</strain>
    </source>
</reference>
<dbReference type="RefSeq" id="WP_017618968.1">
    <property type="nucleotide sequence ID" value="NZ_ANBG01000207.1"/>
</dbReference>
<evidence type="ECO:0000313" key="3">
    <source>
        <dbReference type="Proteomes" id="UP000215005"/>
    </source>
</evidence>
<organism evidence="2 3">
    <name type="scientific">Nocardiopsis gilva YIM 90087</name>
    <dbReference type="NCBI Taxonomy" id="1235441"/>
    <lineage>
        <taxon>Bacteria</taxon>
        <taxon>Bacillati</taxon>
        <taxon>Actinomycetota</taxon>
        <taxon>Actinomycetes</taxon>
        <taxon>Streptosporangiales</taxon>
        <taxon>Nocardiopsidaceae</taxon>
        <taxon>Nocardiopsis</taxon>
    </lineage>
</organism>
<gene>
    <name evidence="2" type="ORF">CDO52_14850</name>
</gene>
<protein>
    <submittedName>
        <fullName evidence="2">Uncharacterized protein</fullName>
    </submittedName>
</protein>
<dbReference type="AlphaFoldDB" id="A0A223S6Z0"/>
<keyword evidence="3" id="KW-1185">Reference proteome</keyword>
<accession>A0A223S6Z0</accession>
<feature type="region of interest" description="Disordered" evidence="1">
    <location>
        <begin position="386"/>
        <end position="414"/>
    </location>
</feature>
<sequence>MVGTTWSVGPFGLDGATRSTWSPQRTVLVVIHHLTAGTRLADVVPLLESDPRLQIAYTVPPTSPFHQSGSDYARSLDGLVLPWDQATSLRFDLAVAAHHGGLDRLHAPVLTLHHGCGPTKLVPQGMGHGPRTPREVTGAVVGSLISYGRVVPSVIGLGHERHRALLARAVPAAADIARVVGDPCFDRITASLPRRDTYRRALGVVTDQRLIVVSSTFRPHSLLGRHPQLPAWLSAELDPQRFRVVVVPHPGTWAWHGRRQVRAWLNPAPGADVGLIPPEEGWRAAVVASDLVIGDHGSVTYYAAASGRPVLLGTFPTEDVDPASHVALLGMTAPRLVAEASLPAQVDAAIAAHVPDRTDWYRDMLTSAPGRSARLLRTTMYEMLDLPEPDTPVRTHPVPPPHLVSGEQSRGRAA</sequence>
<dbReference type="SUPFAM" id="SSF53756">
    <property type="entry name" value="UDP-Glycosyltransferase/glycogen phosphorylase"/>
    <property type="match status" value="1"/>
</dbReference>